<dbReference type="NCBIfam" id="NF007132">
    <property type="entry name" value="PRK09578.1"/>
    <property type="match status" value="1"/>
</dbReference>
<name>B4E8U6_BURCJ</name>
<feature type="compositionally biased region" description="Low complexity" evidence="3">
    <location>
        <begin position="391"/>
        <end position="411"/>
    </location>
</feature>
<evidence type="ECO:0000256" key="4">
    <source>
        <dbReference type="SAM" id="SignalP"/>
    </source>
</evidence>
<dbReference type="GO" id="GO:0022857">
    <property type="term" value="F:transmembrane transporter activity"/>
    <property type="evidence" value="ECO:0007669"/>
    <property type="project" value="InterPro"/>
</dbReference>
<dbReference type="GO" id="GO:0005886">
    <property type="term" value="C:plasma membrane"/>
    <property type="evidence" value="ECO:0007669"/>
    <property type="project" value="UniProtKB-SubCell"/>
</dbReference>
<evidence type="ECO:0000256" key="1">
    <source>
        <dbReference type="ARBA" id="ARBA00004196"/>
    </source>
</evidence>
<dbReference type="InterPro" id="IPR006143">
    <property type="entry name" value="RND_pump_MFP"/>
</dbReference>
<dbReference type="InterPro" id="IPR058625">
    <property type="entry name" value="MdtA-like_BSH"/>
</dbReference>
<feature type="domain" description="Multidrug resistance protein MdtA-like beta-barrel" evidence="7">
    <location>
        <begin position="224"/>
        <end position="313"/>
    </location>
</feature>
<dbReference type="Gene3D" id="1.10.287.470">
    <property type="entry name" value="Helix hairpin bin"/>
    <property type="match status" value="1"/>
</dbReference>
<evidence type="ECO:0000313" key="10">
    <source>
        <dbReference type="Proteomes" id="UP000001035"/>
    </source>
</evidence>
<feature type="domain" description="Multidrug resistance protein MdtA-like barrel-sandwich hybrid" evidence="6">
    <location>
        <begin position="77"/>
        <end position="219"/>
    </location>
</feature>
<accession>B4E8U6</accession>
<feature type="region of interest" description="Disordered" evidence="3">
    <location>
        <begin position="384"/>
        <end position="411"/>
    </location>
</feature>
<evidence type="ECO:0000259" key="8">
    <source>
        <dbReference type="Pfam" id="PF25967"/>
    </source>
</evidence>
<dbReference type="HOGENOM" id="CLU_018816_2_1_4"/>
<evidence type="ECO:0000259" key="7">
    <source>
        <dbReference type="Pfam" id="PF25944"/>
    </source>
</evidence>
<dbReference type="InterPro" id="IPR058627">
    <property type="entry name" value="MdtA-like_C"/>
</dbReference>
<dbReference type="Gene3D" id="2.40.420.20">
    <property type="match status" value="1"/>
</dbReference>
<evidence type="ECO:0000259" key="5">
    <source>
        <dbReference type="Pfam" id="PF25876"/>
    </source>
</evidence>
<feature type="chain" id="PRO_5002803639" evidence="4">
    <location>
        <begin position="37"/>
        <end position="411"/>
    </location>
</feature>
<dbReference type="PANTHER" id="PTHR30158">
    <property type="entry name" value="ACRA/E-RELATED COMPONENT OF DRUG EFFLUX TRANSPORTER"/>
    <property type="match status" value="1"/>
</dbReference>
<proteinExistence type="inferred from homology"/>
<feature type="domain" description="Multidrug resistance protein MdtA-like C-terminal permuted SH3" evidence="8">
    <location>
        <begin position="319"/>
        <end position="377"/>
    </location>
</feature>
<dbReference type="Pfam" id="PF25917">
    <property type="entry name" value="BSH_RND"/>
    <property type="match status" value="1"/>
</dbReference>
<keyword evidence="4" id="KW-0732">Signal</keyword>
<protein>
    <submittedName>
        <fullName evidence="9">Multidrug efflux system AmrA protein</fullName>
    </submittedName>
</protein>
<comment type="similarity">
    <text evidence="2">Belongs to the membrane fusion protein (MFP) (TC 8.A.1) family.</text>
</comment>
<reference evidence="9 10" key="1">
    <citation type="journal article" date="2009" name="J. Bacteriol.">
        <title>The genome of Burkholderia cenocepacia J2315, an epidemic pathogen of cystic fibrosis patients.</title>
        <authorList>
            <person name="Holden M.T."/>
            <person name="Seth-Smith H.M."/>
            <person name="Crossman L.C."/>
            <person name="Sebaihia M."/>
            <person name="Bentley S.D."/>
            <person name="Cerdeno-Tarraga A.M."/>
            <person name="Thomson N.R."/>
            <person name="Bason N."/>
            <person name="Quail M.A."/>
            <person name="Sharp S."/>
            <person name="Cherevach I."/>
            <person name="Churcher C."/>
            <person name="Goodhead I."/>
            <person name="Hauser H."/>
            <person name="Holroyd N."/>
            <person name="Mungall K."/>
            <person name="Scott P."/>
            <person name="Walker D."/>
            <person name="White B."/>
            <person name="Rose H."/>
            <person name="Iversen P."/>
            <person name="Mil-Homens D."/>
            <person name="Rocha E.P."/>
            <person name="Fialho A.M."/>
            <person name="Baldwin A."/>
            <person name="Dowson C."/>
            <person name="Barrell B.G."/>
            <person name="Govan J.R."/>
            <person name="Vandamme P."/>
            <person name="Hart C.A."/>
            <person name="Mahenthiralingam E."/>
            <person name="Parkhill J."/>
        </authorList>
    </citation>
    <scope>NUCLEOTIDE SEQUENCE [LARGE SCALE GENOMIC DNA]</scope>
    <source>
        <strain evidence="10">ATCC BAA-245 / DSM 16553 / LMG 16656 / NCTC 13227 / J2315 / CF5610</strain>
    </source>
</reference>
<evidence type="ECO:0000256" key="2">
    <source>
        <dbReference type="ARBA" id="ARBA00009477"/>
    </source>
</evidence>
<dbReference type="Pfam" id="PF25967">
    <property type="entry name" value="RND-MFP_C"/>
    <property type="match status" value="1"/>
</dbReference>
<evidence type="ECO:0000259" key="6">
    <source>
        <dbReference type="Pfam" id="PF25917"/>
    </source>
</evidence>
<dbReference type="InterPro" id="IPR058624">
    <property type="entry name" value="MdtA-like_HH"/>
</dbReference>
<dbReference type="Proteomes" id="UP000001035">
    <property type="component" value="Chromosome 1"/>
</dbReference>
<dbReference type="NCBIfam" id="TIGR01730">
    <property type="entry name" value="RND_mfp"/>
    <property type="match status" value="1"/>
</dbReference>
<dbReference type="EMBL" id="AM747720">
    <property type="protein sequence ID" value="CAR51972.1"/>
    <property type="molecule type" value="Genomic_DNA"/>
</dbReference>
<dbReference type="Gene3D" id="2.40.50.100">
    <property type="match status" value="1"/>
</dbReference>
<dbReference type="KEGG" id="bcj:BCAL1674"/>
<feature type="signal peptide" evidence="4">
    <location>
        <begin position="1"/>
        <end position="36"/>
    </location>
</feature>
<evidence type="ECO:0000313" key="9">
    <source>
        <dbReference type="EMBL" id="CAR51972.1"/>
    </source>
</evidence>
<evidence type="ECO:0000256" key="3">
    <source>
        <dbReference type="SAM" id="MobiDB-lite"/>
    </source>
</evidence>
<keyword evidence="10" id="KW-1185">Reference proteome</keyword>
<dbReference type="Pfam" id="PF25876">
    <property type="entry name" value="HH_MFP_RND"/>
    <property type="match status" value="1"/>
</dbReference>
<gene>
    <name evidence="9" type="primary">amrA</name>
    <name evidence="9" type="ORF">BCAL1674</name>
</gene>
<dbReference type="AlphaFoldDB" id="B4E8U6"/>
<dbReference type="eggNOG" id="COG0845">
    <property type="taxonomic scope" value="Bacteria"/>
</dbReference>
<organism evidence="9 10">
    <name type="scientific">Burkholderia cenocepacia (strain ATCC BAA-245 / DSM 16553 / LMG 16656 / NCTC 13227 / J2315 / CF5610)</name>
    <name type="common">Burkholderia cepacia (strain J2315)</name>
    <dbReference type="NCBI Taxonomy" id="216591"/>
    <lineage>
        <taxon>Bacteria</taxon>
        <taxon>Pseudomonadati</taxon>
        <taxon>Pseudomonadota</taxon>
        <taxon>Betaproteobacteria</taxon>
        <taxon>Burkholderiales</taxon>
        <taxon>Burkholderiaceae</taxon>
        <taxon>Burkholderia</taxon>
        <taxon>Burkholderia cepacia complex</taxon>
    </lineage>
</organism>
<sequence length="411" mass="43915">MYRRRMIRGQNMNNKRTLWRRMRLAPFALAALLAVAGCGKGDKDAAPETAKQATVVTVRPTAVPMTVELPGRLDAYRQAEVRARVAGIVTARTYEEGQEVKQGAVLFRIDPAPLKAARDAAQGALAKAQAAALAATDKRRRYDDLVRDRAVSERDHTEAVAADTQAKAEVASAKAELARAQLQLDYATVTAPIAGRARRALVTEGALVGQDQATPLTTVEQLDPIYVNFSQPAADVDALRRAVKSGRATGIAQHDVAVTLLRADGTAYPLKGKLLFSDLAVDPTTDTVAMRALFPNPERELLPGAYVRIALDTAVDQRAILVPRDALLRTADRTSVRVVGANGKVKDVEVTADQMSGHDWRITRGLAGGERVIVDDAAQFAPDTAVKPVEKAPSSKAAPPAAASQAAARQT</sequence>
<dbReference type="GO" id="GO:0046677">
    <property type="term" value="P:response to antibiotic"/>
    <property type="evidence" value="ECO:0007669"/>
    <property type="project" value="TreeGrafter"/>
</dbReference>
<dbReference type="InterPro" id="IPR058626">
    <property type="entry name" value="MdtA-like_b-barrel"/>
</dbReference>
<dbReference type="PANTHER" id="PTHR30158:SF24">
    <property type="entry name" value="HLYD FAMILY SECRETION PROTEIN"/>
    <property type="match status" value="1"/>
</dbReference>
<feature type="domain" description="Multidrug resistance protein MdtA-like alpha-helical hairpin" evidence="5">
    <location>
        <begin position="119"/>
        <end position="187"/>
    </location>
</feature>
<dbReference type="Pfam" id="PF25944">
    <property type="entry name" value="Beta-barrel_RND"/>
    <property type="match status" value="1"/>
</dbReference>
<comment type="subcellular location">
    <subcellularLocation>
        <location evidence="1">Cell envelope</location>
    </subcellularLocation>
</comment>
<dbReference type="SUPFAM" id="SSF111369">
    <property type="entry name" value="HlyD-like secretion proteins"/>
    <property type="match status" value="1"/>
</dbReference>
<dbReference type="Gene3D" id="2.40.30.170">
    <property type="match status" value="1"/>
</dbReference>